<evidence type="ECO:0000313" key="1">
    <source>
        <dbReference type="EMBL" id="KAJ7548354.1"/>
    </source>
</evidence>
<evidence type="ECO:0000313" key="2">
    <source>
        <dbReference type="Proteomes" id="UP001162992"/>
    </source>
</evidence>
<keyword evidence="2" id="KW-1185">Reference proteome</keyword>
<accession>A0ACC2D245</accession>
<protein>
    <submittedName>
        <fullName evidence="1">Uncharacterized protein</fullName>
    </submittedName>
</protein>
<sequence>MAVELVGMRYLQQQCKVYCDIATSSFDNLTEQVLTLVYKRLRLYSVNLFLDFNEYYSGKCCLALAIDGVKAFSKSLCIVIRQWSIDVFVKLLLSGIVIVNPRLCENQRCQLVLIISRAMDYFIDHHTVDQRVVKGIIALASPDKGTFLLLNYLIDVLAGLASGEHNENIEYRYLLFDVESAFLSSKLNQETESDTKVAEVLLQQFSIEQIYVAAMTPGIRRAVLASLKNMESSPQISYSHDSKGAVHSSPVCCITLEPLLLPDGTITLDVVAVKSYGNGKEHVFLYRGRALFAWLGTRQVPISPETRSVVKPNDIYRLS</sequence>
<comment type="caution">
    <text evidence="1">The sequence shown here is derived from an EMBL/GenBank/DDBJ whole genome shotgun (WGS) entry which is preliminary data.</text>
</comment>
<dbReference type="Proteomes" id="UP001162992">
    <property type="component" value="Chromosome 7"/>
</dbReference>
<dbReference type="EMBL" id="CM055098">
    <property type="protein sequence ID" value="KAJ7548354.1"/>
    <property type="molecule type" value="Genomic_DNA"/>
</dbReference>
<proteinExistence type="predicted"/>
<gene>
    <name evidence="1" type="ORF">O6H91_07G008500</name>
</gene>
<name>A0ACC2D245_DIPCM</name>
<reference evidence="2" key="1">
    <citation type="journal article" date="2024" name="Proc. Natl. Acad. Sci. U.S.A.">
        <title>Extraordinary preservation of gene collinearity over three hundred million years revealed in homosporous lycophytes.</title>
        <authorList>
            <person name="Li C."/>
            <person name="Wickell D."/>
            <person name="Kuo L.Y."/>
            <person name="Chen X."/>
            <person name="Nie B."/>
            <person name="Liao X."/>
            <person name="Peng D."/>
            <person name="Ji J."/>
            <person name="Jenkins J."/>
            <person name="Williams M."/>
            <person name="Shu S."/>
            <person name="Plott C."/>
            <person name="Barry K."/>
            <person name="Rajasekar S."/>
            <person name="Grimwood J."/>
            <person name="Han X."/>
            <person name="Sun S."/>
            <person name="Hou Z."/>
            <person name="He W."/>
            <person name="Dai G."/>
            <person name="Sun C."/>
            <person name="Schmutz J."/>
            <person name="Leebens-Mack J.H."/>
            <person name="Li F.W."/>
            <person name="Wang L."/>
        </authorList>
    </citation>
    <scope>NUCLEOTIDE SEQUENCE [LARGE SCALE GENOMIC DNA]</scope>
    <source>
        <strain evidence="2">cv. PW_Plant_1</strain>
    </source>
</reference>
<organism evidence="1 2">
    <name type="scientific">Diphasiastrum complanatum</name>
    <name type="common">Issler's clubmoss</name>
    <name type="synonym">Lycopodium complanatum</name>
    <dbReference type="NCBI Taxonomy" id="34168"/>
    <lineage>
        <taxon>Eukaryota</taxon>
        <taxon>Viridiplantae</taxon>
        <taxon>Streptophyta</taxon>
        <taxon>Embryophyta</taxon>
        <taxon>Tracheophyta</taxon>
        <taxon>Lycopodiopsida</taxon>
        <taxon>Lycopodiales</taxon>
        <taxon>Lycopodiaceae</taxon>
        <taxon>Lycopodioideae</taxon>
        <taxon>Diphasiastrum</taxon>
    </lineage>
</organism>